<dbReference type="InterPro" id="IPR036663">
    <property type="entry name" value="Fumarylacetoacetase_C_sf"/>
</dbReference>
<dbReference type="PANTHER" id="PTHR42796">
    <property type="entry name" value="FUMARYLACETOACETATE HYDROLASE DOMAIN-CONTAINING PROTEIN 2A-RELATED"/>
    <property type="match status" value="1"/>
</dbReference>
<sequence>MPDLDLSVAATLPQDAATAVLAGRVWRPDLGGPAVVTVRNGRVIDVSAHFPTSRDLCESTDPAKALRAVEGEAIASLADILANTPVDRRDPSKPWLLSPLDLQAVKAAGVTFAVSMLERVIEEKARGNPAAAATIREEIGKLIGDDLSKLKPGSPEAMHLKEVLIKQGAWSQYLEVGIGPDAEIFTKAPAMSTVGTGVDAGLHPASSWNNPEPEIVLIVASTGTIVGATLGNDVNLRDVEGRSALLLGKAKDNNAAAAVGPFIRFFDAGFTLDHVRRTTVTLTVAGEDGFTLEGSSSIAKISRDPADLAAQMIGPHHQYPDGAALYLGTMFAPIKDRGAPGGGFTHKYGDIVTIAAPELGSLVNRMKRTDECEPWTYGASHLMRHLAKRGLL</sequence>
<dbReference type="GO" id="GO:0046872">
    <property type="term" value="F:metal ion binding"/>
    <property type="evidence" value="ECO:0007669"/>
    <property type="project" value="UniProtKB-KW"/>
</dbReference>
<evidence type="ECO:0000256" key="1">
    <source>
        <dbReference type="ARBA" id="ARBA00010211"/>
    </source>
</evidence>
<proteinExistence type="inferred from homology"/>
<keyword evidence="4" id="KW-1185">Reference proteome</keyword>
<name>A0A927HZ97_9HYPH</name>
<reference evidence="3" key="1">
    <citation type="submission" date="2020-09" db="EMBL/GenBank/DDBJ databases">
        <title>Bosea spartocytisi sp. nov. a root nodule endophyte of Spartocytisus supranubius in the high mountain ecosystem fo the Teide National Park (Canary Islands, Spain).</title>
        <authorList>
            <person name="Pulido-Suarez L."/>
            <person name="Peix A."/>
            <person name="Igual J.M."/>
            <person name="Socas-Perez N."/>
            <person name="Velazquez E."/>
            <person name="Flores-Felix J.D."/>
            <person name="Leon-Barrios M."/>
        </authorList>
    </citation>
    <scope>NUCLEOTIDE SEQUENCE</scope>
    <source>
        <strain evidence="3">SSUT16</strain>
    </source>
</reference>
<evidence type="ECO:0000313" key="3">
    <source>
        <dbReference type="EMBL" id="MBD3845246.1"/>
    </source>
</evidence>
<gene>
    <name evidence="3" type="ORF">IED13_06030</name>
</gene>
<protein>
    <submittedName>
        <fullName evidence="3">Fumarylacetoacetate hydrolase family protein</fullName>
    </submittedName>
</protein>
<dbReference type="AlphaFoldDB" id="A0A927HZ97"/>
<comment type="similarity">
    <text evidence="1">Belongs to the FAH family.</text>
</comment>
<comment type="caution">
    <text evidence="3">The sequence shown here is derived from an EMBL/GenBank/DDBJ whole genome shotgun (WGS) entry which is preliminary data.</text>
</comment>
<dbReference type="RefSeq" id="WP_191123675.1">
    <property type="nucleotide sequence ID" value="NZ_JACXWY010000003.1"/>
</dbReference>
<dbReference type="EMBL" id="JACXWY010000003">
    <property type="protein sequence ID" value="MBD3845246.1"/>
    <property type="molecule type" value="Genomic_DNA"/>
</dbReference>
<dbReference type="InterPro" id="IPR051121">
    <property type="entry name" value="FAH"/>
</dbReference>
<keyword evidence="2" id="KW-0479">Metal-binding</keyword>
<organism evidence="3 4">
    <name type="scientific">Bosea spartocytisi</name>
    <dbReference type="NCBI Taxonomy" id="2773451"/>
    <lineage>
        <taxon>Bacteria</taxon>
        <taxon>Pseudomonadati</taxon>
        <taxon>Pseudomonadota</taxon>
        <taxon>Alphaproteobacteria</taxon>
        <taxon>Hyphomicrobiales</taxon>
        <taxon>Boseaceae</taxon>
        <taxon>Bosea</taxon>
    </lineage>
</organism>
<dbReference type="SUPFAM" id="SSF56529">
    <property type="entry name" value="FAH"/>
    <property type="match status" value="1"/>
</dbReference>
<dbReference type="Gene3D" id="3.90.850.10">
    <property type="entry name" value="Fumarylacetoacetase-like, C-terminal domain"/>
    <property type="match status" value="1"/>
</dbReference>
<dbReference type="PANTHER" id="PTHR42796:SF7">
    <property type="entry name" value="2-DEHYDRO-3-DEOXY-D-ARABINONATE DEHYDRATASE"/>
    <property type="match status" value="1"/>
</dbReference>
<evidence type="ECO:0000313" key="4">
    <source>
        <dbReference type="Proteomes" id="UP000619295"/>
    </source>
</evidence>
<dbReference type="GO" id="GO:0016787">
    <property type="term" value="F:hydrolase activity"/>
    <property type="evidence" value="ECO:0007669"/>
    <property type="project" value="UniProtKB-KW"/>
</dbReference>
<accession>A0A927HZ97</accession>
<evidence type="ECO:0000256" key="2">
    <source>
        <dbReference type="ARBA" id="ARBA00022723"/>
    </source>
</evidence>
<dbReference type="Proteomes" id="UP000619295">
    <property type="component" value="Unassembled WGS sequence"/>
</dbReference>
<keyword evidence="3" id="KW-0378">Hydrolase</keyword>